<dbReference type="RefSeq" id="WP_043056766.1">
    <property type="nucleotide sequence ID" value="NZ_LXEY01000020.1"/>
</dbReference>
<dbReference type="InterPro" id="IPR010432">
    <property type="entry name" value="RDD"/>
</dbReference>
<dbReference type="PANTHER" id="PTHR38480">
    <property type="entry name" value="SLR0254 PROTEIN"/>
    <property type="match status" value="1"/>
</dbReference>
<reference evidence="8 9" key="1">
    <citation type="submission" date="2016-04" db="EMBL/GenBank/DDBJ databases">
        <title>First whole genome shotgun sequence of the bacterium Enteractinococcus sp. strain UASWS1574.</title>
        <authorList>
            <person name="Crovadore J."/>
            <person name="Chablais R."/>
            <person name="Lefort F."/>
        </authorList>
    </citation>
    <scope>NUCLEOTIDE SEQUENCE [LARGE SCALE GENOMIC DNA]</scope>
    <source>
        <strain evidence="8 9">UASWS1574</strain>
    </source>
</reference>
<dbReference type="OrthoDB" id="9787732at2"/>
<protein>
    <recommendedName>
        <fullName evidence="7">RDD domain-containing protein</fullName>
    </recommendedName>
</protein>
<evidence type="ECO:0000256" key="1">
    <source>
        <dbReference type="ARBA" id="ARBA00004141"/>
    </source>
</evidence>
<sequence>MKVGPYVHKYTITGEAVVLNLRAANFMPRLGAAFIDAIIYTVAWIFMLIGLGRYTSIYAMDIAASQAVMILAAITLMFLIPLLVEGLSRGRSIGKLIFGLRVVRDDGGTIRWRHAFIRCLTGVFELWMTGGSVAIIASLFNRQSKRLGDMMAGTFVIMARVPRPATELPGLPAAMQQWAQVADVGRIPTGLAGQANALIRNVSTMNPAALASMAATLTEQMRHYVTPGPPAGVDPLIFLIGVMAERRNRDHAVLQQRRERRERDQQYLRN</sequence>
<dbReference type="AlphaFoldDB" id="A0A1B7LYA8"/>
<gene>
    <name evidence="8" type="ORF">A6F49_12740</name>
</gene>
<dbReference type="Proteomes" id="UP000078292">
    <property type="component" value="Unassembled WGS sequence"/>
</dbReference>
<keyword evidence="3 6" id="KW-1133">Transmembrane helix</keyword>
<evidence type="ECO:0000256" key="3">
    <source>
        <dbReference type="ARBA" id="ARBA00022989"/>
    </source>
</evidence>
<evidence type="ECO:0000259" key="7">
    <source>
        <dbReference type="Pfam" id="PF06271"/>
    </source>
</evidence>
<dbReference type="EMBL" id="LXEY01000020">
    <property type="protein sequence ID" value="OAV60241.1"/>
    <property type="molecule type" value="Genomic_DNA"/>
</dbReference>
<keyword evidence="2 6" id="KW-0812">Transmembrane</keyword>
<accession>A0A1B7LYA8</accession>
<evidence type="ECO:0000313" key="8">
    <source>
        <dbReference type="EMBL" id="OAV60241.1"/>
    </source>
</evidence>
<evidence type="ECO:0000256" key="5">
    <source>
        <dbReference type="SAM" id="MobiDB-lite"/>
    </source>
</evidence>
<dbReference type="STRING" id="1837282.A6F49_12740"/>
<comment type="subcellular location">
    <subcellularLocation>
        <location evidence="1">Membrane</location>
        <topology evidence="1">Multi-pass membrane protein</topology>
    </subcellularLocation>
</comment>
<evidence type="ECO:0000256" key="2">
    <source>
        <dbReference type="ARBA" id="ARBA00022692"/>
    </source>
</evidence>
<dbReference type="PANTHER" id="PTHR38480:SF1">
    <property type="entry name" value="SLR0254 PROTEIN"/>
    <property type="match status" value="1"/>
</dbReference>
<evidence type="ECO:0000256" key="4">
    <source>
        <dbReference type="ARBA" id="ARBA00023136"/>
    </source>
</evidence>
<comment type="caution">
    <text evidence="8">The sequence shown here is derived from an EMBL/GenBank/DDBJ whole genome shotgun (WGS) entry which is preliminary data.</text>
</comment>
<feature type="transmembrane region" description="Helical" evidence="6">
    <location>
        <begin position="115"/>
        <end position="140"/>
    </location>
</feature>
<name>A0A1B7LYA8_9MICC</name>
<evidence type="ECO:0000313" key="9">
    <source>
        <dbReference type="Proteomes" id="UP000078292"/>
    </source>
</evidence>
<feature type="transmembrane region" description="Helical" evidence="6">
    <location>
        <begin position="63"/>
        <end position="84"/>
    </location>
</feature>
<feature type="region of interest" description="Disordered" evidence="5">
    <location>
        <begin position="251"/>
        <end position="270"/>
    </location>
</feature>
<feature type="transmembrane region" description="Helical" evidence="6">
    <location>
        <begin position="30"/>
        <end position="51"/>
    </location>
</feature>
<keyword evidence="4 6" id="KW-0472">Membrane</keyword>
<dbReference type="Pfam" id="PF06271">
    <property type="entry name" value="RDD"/>
    <property type="match status" value="1"/>
</dbReference>
<proteinExistence type="predicted"/>
<dbReference type="GO" id="GO:0016020">
    <property type="term" value="C:membrane"/>
    <property type="evidence" value="ECO:0007669"/>
    <property type="project" value="UniProtKB-SubCell"/>
</dbReference>
<organism evidence="8 9">
    <name type="scientific">Enteractinococcus helveticum</name>
    <dbReference type="NCBI Taxonomy" id="1837282"/>
    <lineage>
        <taxon>Bacteria</taxon>
        <taxon>Bacillati</taxon>
        <taxon>Actinomycetota</taxon>
        <taxon>Actinomycetes</taxon>
        <taxon>Micrococcales</taxon>
        <taxon>Micrococcaceae</taxon>
    </lineage>
</organism>
<feature type="domain" description="RDD" evidence="7">
    <location>
        <begin position="24"/>
        <end position="153"/>
    </location>
</feature>
<evidence type="ECO:0000256" key="6">
    <source>
        <dbReference type="SAM" id="Phobius"/>
    </source>
</evidence>
<keyword evidence="9" id="KW-1185">Reference proteome</keyword>